<evidence type="ECO:0000313" key="4">
    <source>
        <dbReference type="Proteomes" id="UP000009311"/>
    </source>
</evidence>
<evidence type="ECO:0000256" key="1">
    <source>
        <dbReference type="SAM" id="Phobius"/>
    </source>
</evidence>
<reference evidence="2 4" key="1">
    <citation type="submission" date="2012-06" db="EMBL/GenBank/DDBJ databases">
        <title>Draft Genome Sequence of Lactobacillus pasteurii CRBIP 24.76T.</title>
        <authorList>
            <person name="Cousin S."/>
            <person name="Bouchier C."/>
            <person name="Loux V."/>
            <person name="Ma L."/>
            <person name="Creno S."/>
            <person name="Bizet C."/>
            <person name="Clermont D."/>
        </authorList>
    </citation>
    <scope>NUCLEOTIDE SEQUENCE [LARGE SCALE GENOMIC DNA]</scope>
    <source>
        <strain evidence="4">CRBIP 24.76T</strain>
        <strain evidence="2">Type strain:CRBIP 24.76</strain>
    </source>
</reference>
<protein>
    <submittedName>
        <fullName evidence="2">Uncharacterized protein</fullName>
    </submittedName>
</protein>
<keyword evidence="1" id="KW-1133">Transmembrane helix</keyword>
<organism evidence="2 4">
    <name type="scientific">Lactobacillus pasteurii DSM 23907 = CRBIP 24.76</name>
    <dbReference type="NCBI Taxonomy" id="1423790"/>
    <lineage>
        <taxon>Bacteria</taxon>
        <taxon>Bacillati</taxon>
        <taxon>Bacillota</taxon>
        <taxon>Bacilli</taxon>
        <taxon>Lactobacillales</taxon>
        <taxon>Lactobacillaceae</taxon>
        <taxon>Lactobacillus</taxon>
    </lineage>
</organism>
<evidence type="ECO:0000313" key="2">
    <source>
        <dbReference type="EMBL" id="CCI84388.1"/>
    </source>
</evidence>
<name>I7LCY0_9LACO</name>
<gene>
    <name evidence="2" type="ORF">BN53_09250</name>
    <name evidence="3" type="ORF">BN53_09275</name>
</gene>
<comment type="caution">
    <text evidence="2">The sequence shown here is derived from an EMBL/GenBank/DDBJ whole genome shotgun (WGS) entry which is preliminary data.</text>
</comment>
<dbReference type="AlphaFoldDB" id="I7LCY0"/>
<dbReference type="EMBL" id="CAKD01000001">
    <property type="protein sequence ID" value="CCI84388.1"/>
    <property type="molecule type" value="Genomic_DNA"/>
</dbReference>
<dbReference type="EMBL" id="CAKD01000001">
    <property type="protein sequence ID" value="CCI84393.1"/>
    <property type="molecule type" value="Genomic_DNA"/>
</dbReference>
<accession>I7LCY0</accession>
<sequence>MQRSKLISLLSKLIIGGGIVISHIALPAITALSTFSH</sequence>
<dbReference type="Proteomes" id="UP000009311">
    <property type="component" value="Unassembled WGS sequence"/>
</dbReference>
<proteinExistence type="predicted"/>
<keyword evidence="1" id="KW-0812">Transmembrane</keyword>
<evidence type="ECO:0000313" key="3">
    <source>
        <dbReference type="EMBL" id="CCI84393.1"/>
    </source>
</evidence>
<feature type="transmembrane region" description="Helical" evidence="1">
    <location>
        <begin position="12"/>
        <end position="35"/>
    </location>
</feature>
<keyword evidence="4" id="KW-1185">Reference proteome</keyword>
<keyword evidence="1" id="KW-0472">Membrane</keyword>